<organism evidence="2 3">
    <name type="scientific">Pseudobacteroides cellulosolvens ATCC 35603 = DSM 2933</name>
    <dbReference type="NCBI Taxonomy" id="398512"/>
    <lineage>
        <taxon>Bacteria</taxon>
        <taxon>Bacillati</taxon>
        <taxon>Bacillota</taxon>
        <taxon>Clostridia</taxon>
        <taxon>Eubacteriales</taxon>
        <taxon>Oscillospiraceae</taxon>
        <taxon>Pseudobacteroides</taxon>
    </lineage>
</organism>
<comment type="caution">
    <text evidence="2">The sequence shown here is derived from an EMBL/GenBank/DDBJ whole genome shotgun (WGS) entry which is preliminary data.</text>
</comment>
<dbReference type="PATRIC" id="fig|398512.5.peg.1085"/>
<reference evidence="3" key="1">
    <citation type="submission" date="2015-07" db="EMBL/GenBank/DDBJ databases">
        <title>Near-Complete Genome Sequence of the Cellulolytic Bacterium Bacteroides (Pseudobacteroides) cellulosolvens ATCC 35603.</title>
        <authorList>
            <person name="Dassa B."/>
            <person name="Utturkar S.M."/>
            <person name="Klingeman D.M."/>
            <person name="Hurt R.A."/>
            <person name="Keller M."/>
            <person name="Xu J."/>
            <person name="Reddy Y.H.K."/>
            <person name="Borovok I."/>
            <person name="Grinberg I.R."/>
            <person name="Lamed R."/>
            <person name="Zhivin O."/>
            <person name="Bayer E.A."/>
            <person name="Brown S.D."/>
        </authorList>
    </citation>
    <scope>NUCLEOTIDE SEQUENCE [LARGE SCALE GENOMIC DNA]</scope>
    <source>
        <strain evidence="3">DSM 2933</strain>
    </source>
</reference>
<dbReference type="Pfam" id="PF12229">
    <property type="entry name" value="PG_binding_4"/>
    <property type="match status" value="1"/>
</dbReference>
<evidence type="ECO:0000313" key="3">
    <source>
        <dbReference type="Proteomes" id="UP000036923"/>
    </source>
</evidence>
<evidence type="ECO:0000259" key="1">
    <source>
        <dbReference type="Pfam" id="PF12229"/>
    </source>
</evidence>
<evidence type="ECO:0000313" key="2">
    <source>
        <dbReference type="EMBL" id="KNY25786.1"/>
    </source>
</evidence>
<dbReference type="RefSeq" id="WP_050753127.1">
    <property type="nucleotide sequence ID" value="NZ_JQKC01000013.1"/>
</dbReference>
<dbReference type="PROSITE" id="PS51257">
    <property type="entry name" value="PROKAR_LIPOPROTEIN"/>
    <property type="match status" value="1"/>
</dbReference>
<dbReference type="eggNOG" id="COG2720">
    <property type="taxonomic scope" value="Bacteria"/>
</dbReference>
<feature type="domain" description="YoaR-like putative peptidoglycan binding" evidence="1">
    <location>
        <begin position="65"/>
        <end position="128"/>
    </location>
</feature>
<dbReference type="STRING" id="398512.Bccel_1046"/>
<dbReference type="InterPro" id="IPR007391">
    <property type="entry name" value="Vancomycin_resist_VanW"/>
</dbReference>
<dbReference type="AlphaFoldDB" id="A0A0L6JIW1"/>
<dbReference type="EMBL" id="LGTC01000001">
    <property type="protein sequence ID" value="KNY25786.1"/>
    <property type="molecule type" value="Genomic_DNA"/>
</dbReference>
<name>A0A0L6JIW1_9FIRM</name>
<dbReference type="InterPro" id="IPR052913">
    <property type="entry name" value="Glycopeptide_resist_protein"/>
</dbReference>
<dbReference type="InterPro" id="IPR022029">
    <property type="entry name" value="YoaR-like_PG-bd"/>
</dbReference>
<keyword evidence="3" id="KW-1185">Reference proteome</keyword>
<sequence precursor="true">MKTYNSRNFIRYPNVVLILLSLLLLTSCGSKGEINDAEYQSKETPPANFIGFGTMERTIRKNVYLNNENVGNLKESEVLTKVRAYAAGIDTQASNATMDNTTWKVKQGRIGKKVNVEKTMEALLNAPEGNKVDLIVDEELPLVTSQILIENIVTIGSYTTSILDKDESRVNNIELASERIDGLKLSPGEQFSFNKIVGRRTEEKGYEKATIITRKDGMPKKGTGVGGGICQVSSTLYNAIDQCGLKIIERHKHSKAVGYVPKGKDATVTYGAYDFRFSNNRSYPIMIRTYLNSNTLTVKILENRNS</sequence>
<dbReference type="PANTHER" id="PTHR35788">
    <property type="entry name" value="EXPORTED PROTEIN-RELATED"/>
    <property type="match status" value="1"/>
</dbReference>
<dbReference type="PANTHER" id="PTHR35788:SF1">
    <property type="entry name" value="EXPORTED PROTEIN"/>
    <property type="match status" value="1"/>
</dbReference>
<protein>
    <submittedName>
        <fullName evidence="2">VanW family protein</fullName>
    </submittedName>
</protein>
<dbReference type="Pfam" id="PF04294">
    <property type="entry name" value="VanW"/>
    <property type="match status" value="1"/>
</dbReference>
<gene>
    <name evidence="2" type="ORF">Bccel_1046</name>
</gene>
<dbReference type="Proteomes" id="UP000036923">
    <property type="component" value="Unassembled WGS sequence"/>
</dbReference>
<proteinExistence type="predicted"/>
<accession>A0A0L6JIW1</accession>